<organism evidence="10 11">
    <name type="scientific">Paremcibacter congregatus</name>
    <dbReference type="NCBI Taxonomy" id="2043170"/>
    <lineage>
        <taxon>Bacteria</taxon>
        <taxon>Pseudomonadati</taxon>
        <taxon>Pseudomonadota</taxon>
        <taxon>Alphaproteobacteria</taxon>
        <taxon>Emcibacterales</taxon>
        <taxon>Emcibacteraceae</taxon>
        <taxon>Paremcibacter</taxon>
    </lineage>
</organism>
<dbReference type="InterPro" id="IPR004358">
    <property type="entry name" value="Sig_transdc_His_kin-like_C"/>
</dbReference>
<dbReference type="Gene3D" id="1.10.287.130">
    <property type="match status" value="1"/>
</dbReference>
<dbReference type="SMART" id="SM00387">
    <property type="entry name" value="HATPase_c"/>
    <property type="match status" value="1"/>
</dbReference>
<dbReference type="InterPro" id="IPR005467">
    <property type="entry name" value="His_kinase_dom"/>
</dbReference>
<evidence type="ECO:0000256" key="6">
    <source>
        <dbReference type="ARBA" id="ARBA00022777"/>
    </source>
</evidence>
<evidence type="ECO:0000256" key="1">
    <source>
        <dbReference type="ARBA" id="ARBA00000085"/>
    </source>
</evidence>
<keyword evidence="5" id="KW-0808">Transferase</keyword>
<name>A0A2G4YMR7_9PROT</name>
<proteinExistence type="predicted"/>
<evidence type="ECO:0000256" key="5">
    <source>
        <dbReference type="ARBA" id="ARBA00022679"/>
    </source>
</evidence>
<comment type="catalytic activity">
    <reaction evidence="1">
        <text>ATP + protein L-histidine = ADP + protein N-phospho-L-histidine.</text>
        <dbReference type="EC" id="2.7.13.3"/>
    </reaction>
</comment>
<dbReference type="GO" id="GO:0005886">
    <property type="term" value="C:plasma membrane"/>
    <property type="evidence" value="ECO:0007669"/>
    <property type="project" value="TreeGrafter"/>
</dbReference>
<protein>
    <recommendedName>
        <fullName evidence="3">histidine kinase</fullName>
        <ecNumber evidence="3">2.7.13.3</ecNumber>
    </recommendedName>
</protein>
<dbReference type="FunFam" id="3.30.565.10:FF:000006">
    <property type="entry name" value="Sensor histidine kinase WalK"/>
    <property type="match status" value="1"/>
</dbReference>
<evidence type="ECO:0000313" key="11">
    <source>
        <dbReference type="Proteomes" id="UP000229730"/>
    </source>
</evidence>
<dbReference type="PANTHER" id="PTHR43047">
    <property type="entry name" value="TWO-COMPONENT HISTIDINE PROTEIN KINASE"/>
    <property type="match status" value="1"/>
</dbReference>
<dbReference type="Proteomes" id="UP000229730">
    <property type="component" value="Unassembled WGS sequence"/>
</dbReference>
<dbReference type="InterPro" id="IPR003661">
    <property type="entry name" value="HisK_dim/P_dom"/>
</dbReference>
<dbReference type="SUPFAM" id="SSF158472">
    <property type="entry name" value="HAMP domain-like"/>
    <property type="match status" value="1"/>
</dbReference>
<dbReference type="Pfam" id="PF02518">
    <property type="entry name" value="HATPase_c"/>
    <property type="match status" value="1"/>
</dbReference>
<dbReference type="RefSeq" id="WP_099474536.1">
    <property type="nucleotide sequence ID" value="NZ_CP041025.1"/>
</dbReference>
<dbReference type="Pfam" id="PF00512">
    <property type="entry name" value="HisKA"/>
    <property type="match status" value="1"/>
</dbReference>
<reference evidence="10 11" key="1">
    <citation type="submission" date="2017-10" db="EMBL/GenBank/DDBJ databases">
        <title>Frigbacter circumglobatus gen. nov. sp. nov., isolated from sediment cultured in situ.</title>
        <authorList>
            <person name="Zhao Z."/>
        </authorList>
    </citation>
    <scope>NUCLEOTIDE SEQUENCE [LARGE SCALE GENOMIC DNA]</scope>
    <source>
        <strain evidence="10 11">ZYL</strain>
    </source>
</reference>
<dbReference type="InterPro" id="IPR003594">
    <property type="entry name" value="HATPase_dom"/>
</dbReference>
<dbReference type="CDD" id="cd00082">
    <property type="entry name" value="HisKA"/>
    <property type="match status" value="1"/>
</dbReference>
<dbReference type="SUPFAM" id="SSF55874">
    <property type="entry name" value="ATPase domain of HSP90 chaperone/DNA topoisomerase II/histidine kinase"/>
    <property type="match status" value="1"/>
</dbReference>
<evidence type="ECO:0000259" key="8">
    <source>
        <dbReference type="PROSITE" id="PS50109"/>
    </source>
</evidence>
<evidence type="ECO:0000313" key="10">
    <source>
        <dbReference type="EMBL" id="PHZ83597.1"/>
    </source>
</evidence>
<feature type="domain" description="HAMP" evidence="9">
    <location>
        <begin position="277"/>
        <end position="329"/>
    </location>
</feature>
<dbReference type="PRINTS" id="PR00344">
    <property type="entry name" value="BCTRLSENSOR"/>
</dbReference>
<sequence length="612" mass="68629">MRPARNLRIKTILVSALLLVTFISSTAAIVVFKTMVTDISQRVLPEERLLGDLQRLTLQMMQKYKVILLNPGQYEKSEFDVLISEMENLKADFIKNQSAHQENIQFISKIDYLHQELILLSQKAISDRQIKIALMKKIPQLQQKINLLETAPPLSLATTYLSHVLAYAAAPASDTATGLATEQEKLSLYEPEEQIDGDLVTRIVATGKAAVSATKTLNNTIKIMEQRERQLLDIFVHEMGKVTFETNAALQKNFYVLLIILGAIVFITAIIAYLFSEYLIQPLRGLSHAAEKLGEGNLNVRVPVNRTDEIADMAIAFNRMASRLQQNMAEQKSAEKALYLLNKEMSRKSEALTLIAEDLRKTRDQARAADRAKSEFLAAMSHELRTPLNAIIGFSEMIMHEQFGAMENKKYLEYSKDINDSGLNLLTLINDILDLSKVEYGTEEVQEDYVDVDELCRGILRVIRQRAIESRIALKCTVEAKLPLLLCDNRKMKQVLMNLLRNAIKFTPMQGDVSLKCFSGEHGEMMFQIIDTGIGISPKDLPKAMSHFGQVDSGLNRRHLGTGLGLPLAKSLVELHGGTLNVHSIVKKGTTVTVTLPANRCSFSDLHHRKKA</sequence>
<dbReference type="SUPFAM" id="SSF47384">
    <property type="entry name" value="Homodimeric domain of signal transducing histidine kinase"/>
    <property type="match status" value="1"/>
</dbReference>
<keyword evidence="11" id="KW-1185">Reference proteome</keyword>
<dbReference type="SMART" id="SM00304">
    <property type="entry name" value="HAMP"/>
    <property type="match status" value="1"/>
</dbReference>
<dbReference type="PANTHER" id="PTHR43047:SF63">
    <property type="entry name" value="HISTIDINE KINASE"/>
    <property type="match status" value="1"/>
</dbReference>
<comment type="subcellular location">
    <subcellularLocation>
        <location evidence="2">Membrane</location>
    </subcellularLocation>
</comment>
<gene>
    <name evidence="10" type="ORF">CRD36_14530</name>
</gene>
<dbReference type="GO" id="GO:0000155">
    <property type="term" value="F:phosphorelay sensor kinase activity"/>
    <property type="evidence" value="ECO:0007669"/>
    <property type="project" value="InterPro"/>
</dbReference>
<dbReference type="Gene3D" id="6.10.340.10">
    <property type="match status" value="1"/>
</dbReference>
<feature type="domain" description="Histidine kinase" evidence="8">
    <location>
        <begin position="379"/>
        <end position="600"/>
    </location>
</feature>
<dbReference type="PROSITE" id="PS50885">
    <property type="entry name" value="HAMP"/>
    <property type="match status" value="1"/>
</dbReference>
<dbReference type="PROSITE" id="PS50109">
    <property type="entry name" value="HIS_KIN"/>
    <property type="match status" value="1"/>
</dbReference>
<feature type="transmembrane region" description="Helical" evidence="7">
    <location>
        <begin position="254"/>
        <end position="275"/>
    </location>
</feature>
<evidence type="ECO:0000256" key="3">
    <source>
        <dbReference type="ARBA" id="ARBA00012438"/>
    </source>
</evidence>
<keyword evidence="7" id="KW-0472">Membrane</keyword>
<dbReference type="Pfam" id="PF00672">
    <property type="entry name" value="HAMP"/>
    <property type="match status" value="1"/>
</dbReference>
<dbReference type="EC" id="2.7.13.3" evidence="3"/>
<dbReference type="InterPro" id="IPR036890">
    <property type="entry name" value="HATPase_C_sf"/>
</dbReference>
<evidence type="ECO:0000256" key="4">
    <source>
        <dbReference type="ARBA" id="ARBA00022553"/>
    </source>
</evidence>
<dbReference type="InterPro" id="IPR036097">
    <property type="entry name" value="HisK_dim/P_sf"/>
</dbReference>
<dbReference type="AlphaFoldDB" id="A0A2G4YMR7"/>
<dbReference type="OrthoDB" id="9810730at2"/>
<evidence type="ECO:0000256" key="7">
    <source>
        <dbReference type="SAM" id="Phobius"/>
    </source>
</evidence>
<dbReference type="InParanoid" id="A0A2G4YMR7"/>
<dbReference type="InterPro" id="IPR003660">
    <property type="entry name" value="HAMP_dom"/>
</dbReference>
<accession>A0A2G4YMR7</accession>
<keyword evidence="7" id="KW-1133">Transmembrane helix</keyword>
<dbReference type="GO" id="GO:0009927">
    <property type="term" value="F:histidine phosphotransfer kinase activity"/>
    <property type="evidence" value="ECO:0007669"/>
    <property type="project" value="TreeGrafter"/>
</dbReference>
<comment type="caution">
    <text evidence="10">The sequence shown here is derived from an EMBL/GenBank/DDBJ whole genome shotgun (WGS) entry which is preliminary data.</text>
</comment>
<dbReference type="Gene3D" id="3.30.565.10">
    <property type="entry name" value="Histidine kinase-like ATPase, C-terminal domain"/>
    <property type="match status" value="1"/>
</dbReference>
<dbReference type="CDD" id="cd16922">
    <property type="entry name" value="HATPase_EvgS-ArcB-TorS-like"/>
    <property type="match status" value="1"/>
</dbReference>
<keyword evidence="7" id="KW-0812">Transmembrane</keyword>
<keyword evidence="4" id="KW-0597">Phosphoprotein</keyword>
<dbReference type="CDD" id="cd06225">
    <property type="entry name" value="HAMP"/>
    <property type="match status" value="1"/>
</dbReference>
<dbReference type="EMBL" id="PDEM01000031">
    <property type="protein sequence ID" value="PHZ83597.1"/>
    <property type="molecule type" value="Genomic_DNA"/>
</dbReference>
<keyword evidence="6" id="KW-0418">Kinase</keyword>
<evidence type="ECO:0000256" key="2">
    <source>
        <dbReference type="ARBA" id="ARBA00004370"/>
    </source>
</evidence>
<evidence type="ECO:0000259" key="9">
    <source>
        <dbReference type="PROSITE" id="PS50885"/>
    </source>
</evidence>
<dbReference type="SMART" id="SM00388">
    <property type="entry name" value="HisKA"/>
    <property type="match status" value="1"/>
</dbReference>